<proteinExistence type="predicted"/>
<evidence type="ECO:0000313" key="1">
    <source>
        <dbReference type="EMBL" id="GME71049.1"/>
    </source>
</evidence>
<accession>A0ACB5SRU2</accession>
<comment type="caution">
    <text evidence="1">The sequence shown here is derived from an EMBL/GenBank/DDBJ whole genome shotgun (WGS) entry which is preliminary data.</text>
</comment>
<keyword evidence="2" id="KW-1185">Reference proteome</keyword>
<gene>
    <name evidence="1" type="ORF">Amon02_000043500</name>
</gene>
<organism evidence="1 2">
    <name type="scientific">Ambrosiozyma monospora</name>
    <name type="common">Yeast</name>
    <name type="synonym">Endomycopsis monosporus</name>
    <dbReference type="NCBI Taxonomy" id="43982"/>
    <lineage>
        <taxon>Eukaryota</taxon>
        <taxon>Fungi</taxon>
        <taxon>Dikarya</taxon>
        <taxon>Ascomycota</taxon>
        <taxon>Saccharomycotina</taxon>
        <taxon>Pichiomycetes</taxon>
        <taxon>Pichiales</taxon>
        <taxon>Pichiaceae</taxon>
        <taxon>Ambrosiozyma</taxon>
    </lineage>
</organism>
<dbReference type="EMBL" id="BSXS01000139">
    <property type="protein sequence ID" value="GME71049.1"/>
    <property type="molecule type" value="Genomic_DNA"/>
</dbReference>
<sequence>MIQLILWIANVETGKPLYKIRPNISNNSTHVNFVTAFDLPDYSDLKLKLDVFCTKTVQRAKALSRYLNIFGENVTNNNDIFGKVTAISSPINNLTEH</sequence>
<reference evidence="1" key="1">
    <citation type="submission" date="2023-04" db="EMBL/GenBank/DDBJ databases">
        <title>Ambrosiozyma monospora NBRC 10751.</title>
        <authorList>
            <person name="Ichikawa N."/>
            <person name="Sato H."/>
            <person name="Tonouchi N."/>
        </authorList>
    </citation>
    <scope>NUCLEOTIDE SEQUENCE</scope>
    <source>
        <strain evidence="1">NBRC 10751</strain>
    </source>
</reference>
<name>A0ACB5SRU2_AMBMO</name>
<evidence type="ECO:0000313" key="2">
    <source>
        <dbReference type="Proteomes" id="UP001165064"/>
    </source>
</evidence>
<dbReference type="Proteomes" id="UP001165064">
    <property type="component" value="Unassembled WGS sequence"/>
</dbReference>
<protein>
    <submittedName>
        <fullName evidence="1">Unnamed protein product</fullName>
    </submittedName>
</protein>